<dbReference type="WormBase" id="T21E8.4">
    <property type="protein sequence ID" value="CE43206"/>
    <property type="gene ID" value="WBGene00011902"/>
</dbReference>
<feature type="region of interest" description="Disordered" evidence="1">
    <location>
        <begin position="119"/>
        <end position="146"/>
    </location>
</feature>
<evidence type="ECO:0000313" key="4">
    <source>
        <dbReference type="WormBase" id="T21E8.4"/>
    </source>
</evidence>
<dbReference type="RefSeq" id="NP_509814.2">
    <property type="nucleotide sequence ID" value="NM_077413.2"/>
</dbReference>
<dbReference type="AlphaFoldDB" id="Q22653"/>
<evidence type="ECO:0000313" key="3">
    <source>
        <dbReference type="Proteomes" id="UP000001940"/>
    </source>
</evidence>
<dbReference type="KEGG" id="cel:CELE_T21E8.4"/>
<name>Q22653_CAEEL</name>
<dbReference type="CTD" id="188698"/>
<sequence>MFGFGKLCFSRPLGYEEKQEKLYRVEKTKAEKKMKILDKLLSRQAAKNQRHWQFEVFGCHEMIGIYSNPKNFDKISIEDRCKGLQRLNREMCHYEEQMLKTKLATIPWIMEKWRNHQENRDRRRSEVRQQKEYFRRIDAPPSRRTV</sequence>
<organism evidence="2 3">
    <name type="scientific">Caenorhabditis elegans</name>
    <dbReference type="NCBI Taxonomy" id="6239"/>
    <lineage>
        <taxon>Eukaryota</taxon>
        <taxon>Metazoa</taxon>
        <taxon>Ecdysozoa</taxon>
        <taxon>Nematoda</taxon>
        <taxon>Chromadorea</taxon>
        <taxon>Rhabditida</taxon>
        <taxon>Rhabditina</taxon>
        <taxon>Rhabditomorpha</taxon>
        <taxon>Rhabditoidea</taxon>
        <taxon>Rhabditidae</taxon>
        <taxon>Peloderinae</taxon>
        <taxon>Caenorhabditis</taxon>
    </lineage>
</organism>
<dbReference type="AGR" id="WB:WBGene00011902"/>
<gene>
    <name evidence="2" type="ORF">CELE_T21E8.4</name>
    <name evidence="2 4" type="ORF">T21E8.4</name>
</gene>
<reference evidence="2 3" key="1">
    <citation type="journal article" date="1998" name="Science">
        <title>Genome sequence of the nematode C. elegans: a platform for investigating biology.</title>
        <authorList>
            <consortium name="The C. elegans sequencing consortium"/>
            <person name="Sulson J.E."/>
            <person name="Waterston R."/>
        </authorList>
    </citation>
    <scope>NUCLEOTIDE SEQUENCE [LARGE SCALE GENOMIC DNA]</scope>
    <source>
        <strain evidence="2 3">Bristol N2</strain>
    </source>
</reference>
<dbReference type="Proteomes" id="UP000001940">
    <property type="component" value="Chromosome X"/>
</dbReference>
<dbReference type="UCSC" id="T21E8.4">
    <property type="organism name" value="c. elegans"/>
</dbReference>
<dbReference type="EMBL" id="BX284606">
    <property type="protein sequence ID" value="CAA94217.2"/>
    <property type="molecule type" value="Genomic_DNA"/>
</dbReference>
<dbReference type="OMA" id="WHEHRIE"/>
<protein>
    <submittedName>
        <fullName evidence="2">Uncharacterized protein</fullName>
    </submittedName>
</protein>
<dbReference type="PaxDb" id="6239-T21E8.4"/>
<keyword evidence="3" id="KW-1185">Reference proteome</keyword>
<evidence type="ECO:0000313" key="2">
    <source>
        <dbReference type="EMBL" id="CAA94217.2"/>
    </source>
</evidence>
<accession>Q22653</accession>
<evidence type="ECO:0000256" key="1">
    <source>
        <dbReference type="SAM" id="MobiDB-lite"/>
    </source>
</evidence>
<dbReference type="InParanoid" id="Q22653"/>
<dbReference type="FunCoup" id="Q22653">
    <property type="interactions" value="252"/>
</dbReference>
<dbReference type="GeneID" id="188698"/>
<dbReference type="HOGENOM" id="CLU_1779138_0_0_1"/>
<feature type="compositionally biased region" description="Basic and acidic residues" evidence="1">
    <location>
        <begin position="119"/>
        <end position="138"/>
    </location>
</feature>
<dbReference type="eggNOG" id="ENOG502TJ28">
    <property type="taxonomic scope" value="Eukaryota"/>
</dbReference>
<proteinExistence type="predicted"/>